<dbReference type="Pfam" id="PF07715">
    <property type="entry name" value="Plug"/>
    <property type="match status" value="1"/>
</dbReference>
<keyword evidence="6 11" id="KW-0798">TonB box</keyword>
<comment type="subcellular location">
    <subcellularLocation>
        <location evidence="1 10">Cell outer membrane</location>
        <topology evidence="1 10">Multi-pass membrane protein</topology>
    </subcellularLocation>
</comment>
<evidence type="ECO:0000256" key="11">
    <source>
        <dbReference type="RuleBase" id="RU003357"/>
    </source>
</evidence>
<dbReference type="Pfam" id="PF13715">
    <property type="entry name" value="CarbopepD_reg_2"/>
    <property type="match status" value="1"/>
</dbReference>
<feature type="domain" description="TonB-dependent receptor-like beta-barrel" evidence="13">
    <location>
        <begin position="294"/>
        <end position="776"/>
    </location>
</feature>
<evidence type="ECO:0000313" key="15">
    <source>
        <dbReference type="EMBL" id="MBR8537959.1"/>
    </source>
</evidence>
<dbReference type="InterPro" id="IPR000531">
    <property type="entry name" value="Beta-barrel_TonB"/>
</dbReference>
<evidence type="ECO:0000256" key="2">
    <source>
        <dbReference type="ARBA" id="ARBA00022448"/>
    </source>
</evidence>
<evidence type="ECO:0000256" key="6">
    <source>
        <dbReference type="ARBA" id="ARBA00023077"/>
    </source>
</evidence>
<evidence type="ECO:0000259" key="13">
    <source>
        <dbReference type="Pfam" id="PF00593"/>
    </source>
</evidence>
<protein>
    <submittedName>
        <fullName evidence="15">TonB-dependent receptor</fullName>
    </submittedName>
</protein>
<dbReference type="PANTHER" id="PTHR30069:SF29">
    <property type="entry name" value="HEMOGLOBIN AND HEMOGLOBIN-HAPTOGLOBIN-BINDING PROTEIN 1-RELATED"/>
    <property type="match status" value="1"/>
</dbReference>
<evidence type="ECO:0000256" key="12">
    <source>
        <dbReference type="SAM" id="SignalP"/>
    </source>
</evidence>
<feature type="signal peptide" evidence="12">
    <location>
        <begin position="1"/>
        <end position="19"/>
    </location>
</feature>
<keyword evidence="3 10" id="KW-1134">Transmembrane beta strand</keyword>
<dbReference type="PANTHER" id="PTHR30069">
    <property type="entry name" value="TONB-DEPENDENT OUTER MEMBRANE RECEPTOR"/>
    <property type="match status" value="1"/>
</dbReference>
<evidence type="ECO:0000256" key="7">
    <source>
        <dbReference type="ARBA" id="ARBA00023136"/>
    </source>
</evidence>
<dbReference type="Proteomes" id="UP000679220">
    <property type="component" value="Unassembled WGS sequence"/>
</dbReference>
<keyword evidence="16" id="KW-1185">Reference proteome</keyword>
<reference evidence="15" key="1">
    <citation type="journal article" date="2018" name="Int. J. Syst. Evol. Microbiol.">
        <title>Carboxylicivirga sediminis sp. nov., isolated from coastal sediment.</title>
        <authorList>
            <person name="Wang F.Q."/>
            <person name="Ren L.H."/>
            <person name="Zou R.J."/>
            <person name="Sun Y.Z."/>
            <person name="Liu X.J."/>
            <person name="Jiang F."/>
            <person name="Liu L.J."/>
        </authorList>
    </citation>
    <scope>NUCLEOTIDE SEQUENCE</scope>
    <source>
        <strain evidence="15">JR1</strain>
    </source>
</reference>
<keyword evidence="5 12" id="KW-0732">Signal</keyword>
<evidence type="ECO:0000256" key="1">
    <source>
        <dbReference type="ARBA" id="ARBA00004571"/>
    </source>
</evidence>
<evidence type="ECO:0000313" key="16">
    <source>
        <dbReference type="Proteomes" id="UP000679220"/>
    </source>
</evidence>
<evidence type="ECO:0000256" key="8">
    <source>
        <dbReference type="ARBA" id="ARBA00023170"/>
    </source>
</evidence>
<keyword evidence="9 10" id="KW-0998">Cell outer membrane</keyword>
<proteinExistence type="inferred from homology"/>
<keyword evidence="2 10" id="KW-0813">Transport</keyword>
<dbReference type="GO" id="GO:0044718">
    <property type="term" value="P:siderophore transmembrane transport"/>
    <property type="evidence" value="ECO:0007669"/>
    <property type="project" value="TreeGrafter"/>
</dbReference>
<dbReference type="InterPro" id="IPR036942">
    <property type="entry name" value="Beta-barrel_TonB_sf"/>
</dbReference>
<accession>A0A941J0D4</accession>
<evidence type="ECO:0000256" key="3">
    <source>
        <dbReference type="ARBA" id="ARBA00022452"/>
    </source>
</evidence>
<name>A0A941J0D4_9BACT</name>
<dbReference type="Pfam" id="PF00593">
    <property type="entry name" value="TonB_dep_Rec_b-barrel"/>
    <property type="match status" value="1"/>
</dbReference>
<reference evidence="15" key="2">
    <citation type="submission" date="2021-04" db="EMBL/GenBank/DDBJ databases">
        <authorList>
            <person name="Zhang T."/>
            <person name="Zhang Y."/>
            <person name="Lu D."/>
            <person name="Zuo D."/>
            <person name="Du Z."/>
        </authorList>
    </citation>
    <scope>NUCLEOTIDE SEQUENCE</scope>
    <source>
        <strain evidence="15">JR1</strain>
    </source>
</reference>
<dbReference type="SUPFAM" id="SSF56935">
    <property type="entry name" value="Porins"/>
    <property type="match status" value="1"/>
</dbReference>
<comment type="caution">
    <text evidence="15">The sequence shown here is derived from an EMBL/GenBank/DDBJ whole genome shotgun (WGS) entry which is preliminary data.</text>
</comment>
<evidence type="ECO:0000256" key="10">
    <source>
        <dbReference type="PROSITE-ProRule" id="PRU01360"/>
    </source>
</evidence>
<evidence type="ECO:0000259" key="14">
    <source>
        <dbReference type="Pfam" id="PF07715"/>
    </source>
</evidence>
<dbReference type="CDD" id="cd01347">
    <property type="entry name" value="ligand_gated_channel"/>
    <property type="match status" value="1"/>
</dbReference>
<feature type="chain" id="PRO_5037923650" evidence="12">
    <location>
        <begin position="20"/>
        <end position="803"/>
    </location>
</feature>
<evidence type="ECO:0000256" key="5">
    <source>
        <dbReference type="ARBA" id="ARBA00022729"/>
    </source>
</evidence>
<keyword evidence="7 10" id="KW-0472">Membrane</keyword>
<sequence length="803" mass="90727">MYRFYILAFFNTITLFASAQTLQVRDKQTHQPLELVTVFSQAPQVNTITNMKGQCDLSEFEGLNSIIFRLIGYETVELSYDELQQAAFKLYMEQTELSLDEVVVSATKWKQGRRETPAKISVLKPKEVNFLNPQTAADLVEMTGDVYVQKSQMGGGSPMIRGFATNRVLIAVDGVRMNNAIFRSGNIQNIISLDPFATNRAEVIFGPGSVIYGSDAIGGVMGFYTFEPILSHENEKQLVKTNAITRYSSANHEKTGHLDLNLGYNKLASFTSISYSDFDDLKMGSNGPDDYLRPEYIKRTNDGDIIVANNNDRVQTPSGYNQLNLMQKFKYMPNERWLVNYGFHYSHSSDVPRYDRLIMYSGDELKYGDWYYGPQKWRMNNLNIQHSASNQYFDHLQLIIAHQYFEESRHNRKIYKDDITRRTEKVNAFSINLDFEKHWDSGHKLFYGSELITNKIGSEGLEENLSDGTTSTASTRYPDGSTWLSAALYCNYLMHMSEKTNVQAGLRYNTVHLDAEFDNSFYDFPFTGTSVDNGALTGSLGIVHNPNNNWQLSSSLSTGFRAPNIDDVGKVFDSEPGAVVVPNPNLKPEYAINGEIGAAVVVAKKWKLDVAAYYTHLTNAMVRRDYQLNNADSIMYDHELSQVQAIQNAAKAYVYGLQLGVEYKWKSGISASSRFNYQKGEEELEDGTYSPLRHAAPWFGNTHVSYEKQKIKVDIYAHYNGEISFSNMPESEAGKDYLYAKDANGNPYSPGWTTLNIKAQYALKQYATITAGIENITDERYKTYSSGIAAPGRNFILSLKVAL</sequence>
<comment type="similarity">
    <text evidence="10 11">Belongs to the TonB-dependent receptor family.</text>
</comment>
<keyword evidence="4 10" id="KW-0812">Transmembrane</keyword>
<dbReference type="InterPro" id="IPR012910">
    <property type="entry name" value="Plug_dom"/>
</dbReference>
<dbReference type="Gene3D" id="2.170.130.10">
    <property type="entry name" value="TonB-dependent receptor, plug domain"/>
    <property type="match status" value="1"/>
</dbReference>
<dbReference type="InterPro" id="IPR037066">
    <property type="entry name" value="Plug_dom_sf"/>
</dbReference>
<dbReference type="AlphaFoldDB" id="A0A941J0D4"/>
<dbReference type="GO" id="GO:0015344">
    <property type="term" value="F:siderophore uptake transmembrane transporter activity"/>
    <property type="evidence" value="ECO:0007669"/>
    <property type="project" value="TreeGrafter"/>
</dbReference>
<evidence type="ECO:0000256" key="4">
    <source>
        <dbReference type="ARBA" id="ARBA00022692"/>
    </source>
</evidence>
<dbReference type="InterPro" id="IPR039426">
    <property type="entry name" value="TonB-dep_rcpt-like"/>
</dbReference>
<organism evidence="15 16">
    <name type="scientific">Carboxylicivirga sediminis</name>
    <dbReference type="NCBI Taxonomy" id="2006564"/>
    <lineage>
        <taxon>Bacteria</taxon>
        <taxon>Pseudomonadati</taxon>
        <taxon>Bacteroidota</taxon>
        <taxon>Bacteroidia</taxon>
        <taxon>Marinilabiliales</taxon>
        <taxon>Marinilabiliaceae</taxon>
        <taxon>Carboxylicivirga</taxon>
    </lineage>
</organism>
<dbReference type="RefSeq" id="WP_212192983.1">
    <property type="nucleotide sequence ID" value="NZ_JAGTAR010000044.1"/>
</dbReference>
<dbReference type="PROSITE" id="PS52016">
    <property type="entry name" value="TONB_DEPENDENT_REC_3"/>
    <property type="match status" value="1"/>
</dbReference>
<evidence type="ECO:0000256" key="9">
    <source>
        <dbReference type="ARBA" id="ARBA00023237"/>
    </source>
</evidence>
<dbReference type="EMBL" id="JAGTAR010000044">
    <property type="protein sequence ID" value="MBR8537959.1"/>
    <property type="molecule type" value="Genomic_DNA"/>
</dbReference>
<dbReference type="GO" id="GO:0009279">
    <property type="term" value="C:cell outer membrane"/>
    <property type="evidence" value="ECO:0007669"/>
    <property type="project" value="UniProtKB-SubCell"/>
</dbReference>
<gene>
    <name evidence="15" type="ORF">KDU71_20490</name>
</gene>
<feature type="domain" description="TonB-dependent receptor plug" evidence="14">
    <location>
        <begin position="114"/>
        <end position="220"/>
    </location>
</feature>
<keyword evidence="8 15" id="KW-0675">Receptor</keyword>
<dbReference type="Gene3D" id="2.40.170.20">
    <property type="entry name" value="TonB-dependent receptor, beta-barrel domain"/>
    <property type="match status" value="1"/>
</dbReference>